<sequence length="26" mass="2859">MLFSVSHCPRVAGNMPEKLLLNTTIS</sequence>
<evidence type="ECO:0000313" key="1">
    <source>
        <dbReference type="EMBL" id="JAD61878.1"/>
    </source>
</evidence>
<reference evidence="1" key="1">
    <citation type="submission" date="2014-09" db="EMBL/GenBank/DDBJ databases">
        <authorList>
            <person name="Magalhaes I.L.F."/>
            <person name="Oliveira U."/>
            <person name="Santos F.R."/>
            <person name="Vidigal T.H.D.A."/>
            <person name="Brescovit A.D."/>
            <person name="Santos A.J."/>
        </authorList>
    </citation>
    <scope>NUCLEOTIDE SEQUENCE</scope>
    <source>
        <tissue evidence="1">Shoot tissue taken approximately 20 cm above the soil surface</tissue>
    </source>
</reference>
<dbReference type="EMBL" id="GBRH01236017">
    <property type="protein sequence ID" value="JAD61878.1"/>
    <property type="molecule type" value="Transcribed_RNA"/>
</dbReference>
<protein>
    <submittedName>
        <fullName evidence="1">Uncharacterized protein</fullName>
    </submittedName>
</protein>
<dbReference type="AlphaFoldDB" id="A0A0A9BI93"/>
<organism evidence="1">
    <name type="scientific">Arundo donax</name>
    <name type="common">Giant reed</name>
    <name type="synonym">Donax arundinaceus</name>
    <dbReference type="NCBI Taxonomy" id="35708"/>
    <lineage>
        <taxon>Eukaryota</taxon>
        <taxon>Viridiplantae</taxon>
        <taxon>Streptophyta</taxon>
        <taxon>Embryophyta</taxon>
        <taxon>Tracheophyta</taxon>
        <taxon>Spermatophyta</taxon>
        <taxon>Magnoliopsida</taxon>
        <taxon>Liliopsida</taxon>
        <taxon>Poales</taxon>
        <taxon>Poaceae</taxon>
        <taxon>PACMAD clade</taxon>
        <taxon>Arundinoideae</taxon>
        <taxon>Arundineae</taxon>
        <taxon>Arundo</taxon>
    </lineage>
</organism>
<accession>A0A0A9BI93</accession>
<reference evidence="1" key="2">
    <citation type="journal article" date="2015" name="Data Brief">
        <title>Shoot transcriptome of the giant reed, Arundo donax.</title>
        <authorList>
            <person name="Barrero R.A."/>
            <person name="Guerrero F.D."/>
            <person name="Moolhuijzen P."/>
            <person name="Goolsby J.A."/>
            <person name="Tidwell J."/>
            <person name="Bellgard S.E."/>
            <person name="Bellgard M.I."/>
        </authorList>
    </citation>
    <scope>NUCLEOTIDE SEQUENCE</scope>
    <source>
        <tissue evidence="1">Shoot tissue taken approximately 20 cm above the soil surface</tissue>
    </source>
</reference>
<proteinExistence type="predicted"/>
<name>A0A0A9BI93_ARUDO</name>